<dbReference type="Proteomes" id="UP000267585">
    <property type="component" value="Unassembled WGS sequence"/>
</dbReference>
<feature type="chain" id="PRO_5019427960" description="DUF4292 domain-containing protein" evidence="1">
    <location>
        <begin position="23"/>
        <end position="188"/>
    </location>
</feature>
<name>A0A430K626_9FLAO</name>
<gene>
    <name evidence="2" type="ORF">EHW67_04890</name>
</gene>
<sequence>MKYNLSFFLLLLSIGSQCFSQAQLEREHRIKKSEFPTYELNPMLLLQAKKIRYYREVDTSATIYSLKFKKNKMDYHMDFNEKGVLLDMGFLVKEIDIPSDSYSTITTYLNNNFNRVKIKRIHQRYTATDENAIRNTFQNLILPTITYRIQFRAKKKQPMEDFIATFDAEGKVLQVKRALPANFDRILY</sequence>
<dbReference type="RefSeq" id="WP_126161239.1">
    <property type="nucleotide sequence ID" value="NZ_RQPJ01000002.1"/>
</dbReference>
<keyword evidence="1" id="KW-0732">Signal</keyword>
<evidence type="ECO:0000313" key="2">
    <source>
        <dbReference type="EMBL" id="RTE54506.1"/>
    </source>
</evidence>
<dbReference type="AlphaFoldDB" id="A0A430K626"/>
<protein>
    <recommendedName>
        <fullName evidence="4">DUF4292 domain-containing protein</fullName>
    </recommendedName>
</protein>
<reference evidence="2 3" key="1">
    <citation type="submission" date="2018-11" db="EMBL/GenBank/DDBJ databases">
        <title>Arenibacter aquaticus sp.nov., a marine bacterium isolated from surface seawater in the South China Sea.</title>
        <authorList>
            <person name="Guo J."/>
            <person name="Sun J."/>
        </authorList>
    </citation>
    <scope>NUCLEOTIDE SEQUENCE [LARGE SCALE GENOMIC DNA]</scope>
    <source>
        <strain evidence="2 3">GUO666</strain>
    </source>
</reference>
<evidence type="ECO:0008006" key="4">
    <source>
        <dbReference type="Google" id="ProtNLM"/>
    </source>
</evidence>
<organism evidence="2 3">
    <name type="scientific">Arenibacter aquaticus</name>
    <dbReference type="NCBI Taxonomy" id="2489054"/>
    <lineage>
        <taxon>Bacteria</taxon>
        <taxon>Pseudomonadati</taxon>
        <taxon>Bacteroidota</taxon>
        <taxon>Flavobacteriia</taxon>
        <taxon>Flavobacteriales</taxon>
        <taxon>Flavobacteriaceae</taxon>
        <taxon>Arenibacter</taxon>
    </lineage>
</organism>
<proteinExistence type="predicted"/>
<feature type="signal peptide" evidence="1">
    <location>
        <begin position="1"/>
        <end position="22"/>
    </location>
</feature>
<evidence type="ECO:0000256" key="1">
    <source>
        <dbReference type="SAM" id="SignalP"/>
    </source>
</evidence>
<dbReference type="EMBL" id="RQPJ01000002">
    <property type="protein sequence ID" value="RTE54506.1"/>
    <property type="molecule type" value="Genomic_DNA"/>
</dbReference>
<dbReference type="OrthoDB" id="943438at2"/>
<evidence type="ECO:0000313" key="3">
    <source>
        <dbReference type="Proteomes" id="UP000267585"/>
    </source>
</evidence>
<comment type="caution">
    <text evidence="2">The sequence shown here is derived from an EMBL/GenBank/DDBJ whole genome shotgun (WGS) entry which is preliminary data.</text>
</comment>
<accession>A0A430K626</accession>
<keyword evidence="3" id="KW-1185">Reference proteome</keyword>